<dbReference type="VEuPathDB" id="FungiDB:BDBG_02523"/>
<dbReference type="PANTHER" id="PTHR36503:SF2">
    <property type="entry name" value="BLR2408 PROTEIN"/>
    <property type="match status" value="1"/>
</dbReference>
<keyword evidence="2" id="KW-1185">Reference proteome</keyword>
<accession>A0A179UGZ5</accession>
<proteinExistence type="predicted"/>
<dbReference type="Gene3D" id="3.10.180.10">
    <property type="entry name" value="2,3-Dihydroxybiphenyl 1,2-Dioxygenase, domain 1"/>
    <property type="match status" value="1"/>
</dbReference>
<sequence length="219" mass="23891">MGGYLKRVDGMGNIQVQGKRSSIITESKNRNISIPIYLSRINPLFHQAFCPPIYLSKAQPTHSPTMAPPKMSFAISLATTDIEATKRFGTALGFTVQACYDADTTLRLKYDDSFGIFYATHSVISKFLPAGREIASTKVAHEVIVTLSVNSKEQVDTMIQNGLAAGGKEGPNMVPEECAGAALYSRSIEDPDGHLYEILFYDSQAAALEGPCSFKKEEK</sequence>
<evidence type="ECO:0000313" key="1">
    <source>
        <dbReference type="EMBL" id="OAT06281.1"/>
    </source>
</evidence>
<evidence type="ECO:0008006" key="3">
    <source>
        <dbReference type="Google" id="ProtNLM"/>
    </source>
</evidence>
<dbReference type="AlphaFoldDB" id="A0A179UGZ5"/>
<dbReference type="SUPFAM" id="SSF54593">
    <property type="entry name" value="Glyoxalase/Bleomycin resistance protein/Dihydroxybiphenyl dioxygenase"/>
    <property type="match status" value="1"/>
</dbReference>
<dbReference type="OrthoDB" id="4181370at2759"/>
<dbReference type="RefSeq" id="XP_002627852.2">
    <property type="nucleotide sequence ID" value="XM_002627806.2"/>
</dbReference>
<dbReference type="PANTHER" id="PTHR36503">
    <property type="entry name" value="BLR2520 PROTEIN"/>
    <property type="match status" value="1"/>
</dbReference>
<dbReference type="InterPro" id="IPR029068">
    <property type="entry name" value="Glyas_Bleomycin-R_OHBP_Dase"/>
</dbReference>
<name>A0A179UGZ5_BLAGS</name>
<dbReference type="EMBL" id="GG657450">
    <property type="protein sequence ID" value="OAT06281.1"/>
    <property type="molecule type" value="Genomic_DNA"/>
</dbReference>
<reference evidence="2" key="1">
    <citation type="journal article" date="2015" name="PLoS Genet.">
        <title>The dynamic genome and transcriptome of the human fungal pathogen Blastomyces and close relative Emmonsia.</title>
        <authorList>
            <person name="Munoz J.F."/>
            <person name="Gauthier G.M."/>
            <person name="Desjardins C.A."/>
            <person name="Gallo J.E."/>
            <person name="Holder J."/>
            <person name="Sullivan T.D."/>
            <person name="Marty A.J."/>
            <person name="Carmen J.C."/>
            <person name="Chen Z."/>
            <person name="Ding L."/>
            <person name="Gujja S."/>
            <person name="Magrini V."/>
            <person name="Misas E."/>
            <person name="Mitreva M."/>
            <person name="Priest M."/>
            <person name="Saif S."/>
            <person name="Whiston E.A."/>
            <person name="Young S."/>
            <person name="Zeng Q."/>
            <person name="Goldman W.E."/>
            <person name="Mardis E.R."/>
            <person name="Taylor J.W."/>
            <person name="McEwen J.G."/>
            <person name="Clay O.K."/>
            <person name="Klein B.S."/>
            <person name="Cuomo C.A."/>
        </authorList>
    </citation>
    <scope>NUCLEOTIDE SEQUENCE [LARGE SCALE GENOMIC DNA]</scope>
    <source>
        <strain evidence="2">SLH14081</strain>
    </source>
</reference>
<protein>
    <recommendedName>
        <fullName evidence="3">VOC domain-containing protein</fullName>
    </recommendedName>
</protein>
<gene>
    <name evidence="1" type="ORF">BDBG_02523</name>
</gene>
<organism evidence="1 2">
    <name type="scientific">Blastomyces gilchristii (strain SLH14081)</name>
    <name type="common">Blastomyces dermatitidis</name>
    <dbReference type="NCBI Taxonomy" id="559298"/>
    <lineage>
        <taxon>Eukaryota</taxon>
        <taxon>Fungi</taxon>
        <taxon>Dikarya</taxon>
        <taxon>Ascomycota</taxon>
        <taxon>Pezizomycotina</taxon>
        <taxon>Eurotiomycetes</taxon>
        <taxon>Eurotiomycetidae</taxon>
        <taxon>Onygenales</taxon>
        <taxon>Ajellomycetaceae</taxon>
        <taxon>Blastomyces</taxon>
    </lineage>
</organism>
<dbReference type="Proteomes" id="UP000002038">
    <property type="component" value="Unassembled WGS sequence"/>
</dbReference>
<evidence type="ECO:0000313" key="2">
    <source>
        <dbReference type="Proteomes" id="UP000002038"/>
    </source>
</evidence>
<dbReference type="GeneID" id="8506714"/>
<dbReference type="KEGG" id="bgh:BDBG_02523"/>